<dbReference type="GO" id="GO:0032993">
    <property type="term" value="C:protein-DNA complex"/>
    <property type="evidence" value="ECO:0007669"/>
    <property type="project" value="TreeGrafter"/>
</dbReference>
<organism evidence="6">
    <name type="scientific">Acidicaldus sp</name>
    <dbReference type="NCBI Taxonomy" id="1872105"/>
    <lineage>
        <taxon>Bacteria</taxon>
        <taxon>Pseudomonadati</taxon>
        <taxon>Pseudomonadota</taxon>
        <taxon>Alphaproteobacteria</taxon>
        <taxon>Acetobacterales</taxon>
        <taxon>Acetobacteraceae</taxon>
        <taxon>Acidicaldus</taxon>
    </lineage>
</organism>
<protein>
    <submittedName>
        <fullName evidence="6">Hydrogen peroxide-inducible genes activator</fullName>
    </submittedName>
</protein>
<evidence type="ECO:0000256" key="1">
    <source>
        <dbReference type="ARBA" id="ARBA00009437"/>
    </source>
</evidence>
<evidence type="ECO:0000313" key="6">
    <source>
        <dbReference type="EMBL" id="HGC43255.1"/>
    </source>
</evidence>
<dbReference type="SUPFAM" id="SSF53850">
    <property type="entry name" value="Periplasmic binding protein-like II"/>
    <property type="match status" value="1"/>
</dbReference>
<feature type="domain" description="HTH lysR-type" evidence="5">
    <location>
        <begin position="5"/>
        <end position="63"/>
    </location>
</feature>
<dbReference type="GO" id="GO:0003700">
    <property type="term" value="F:DNA-binding transcription factor activity"/>
    <property type="evidence" value="ECO:0007669"/>
    <property type="project" value="InterPro"/>
</dbReference>
<comment type="similarity">
    <text evidence="1">Belongs to the LysR transcriptional regulatory family.</text>
</comment>
<keyword evidence="4" id="KW-0804">Transcription</keyword>
<dbReference type="Gene3D" id="1.10.10.10">
    <property type="entry name" value="Winged helix-like DNA-binding domain superfamily/Winged helix DNA-binding domain"/>
    <property type="match status" value="1"/>
</dbReference>
<dbReference type="InterPro" id="IPR036390">
    <property type="entry name" value="WH_DNA-bd_sf"/>
</dbReference>
<evidence type="ECO:0000259" key="5">
    <source>
        <dbReference type="PROSITE" id="PS50931"/>
    </source>
</evidence>
<dbReference type="Pfam" id="PF00126">
    <property type="entry name" value="HTH_1"/>
    <property type="match status" value="1"/>
</dbReference>
<sequence>MIPLPSPQQLRYLLALAEHQHFGRAAQACAVTQSTLSAGILMLEHQLDAEILDRGMGKRVVFTALGRDLVERARAAMAALQAVADAATSARAPMSGPLRIGLIPTIAPFLLPRLIPHLRAAFPHLRLFLREDTTARLLERLRAGRLDVLLLALPCDCAGADTILVARDRFVATLPPGHLLAGRTEVPVAALAGEDLLLLEEGHCLRDQALAACGLLGGERDGEDFSSEFAATSLRTLVQMVAGGLGVTLLPELAIRGGVAAGAEIALRPLAGEGAWRTLGLAWRTAAPRTADYRALAPVVAAAVGAEAPT</sequence>
<dbReference type="PANTHER" id="PTHR30346:SF10">
    <property type="entry name" value="TRANSCRIPTIONAL REGULATOR OF OXIDATIVE STRESS OXYR"/>
    <property type="match status" value="1"/>
</dbReference>
<comment type="caution">
    <text evidence="6">The sequence shown here is derived from an EMBL/GenBank/DDBJ whole genome shotgun (WGS) entry which is preliminary data.</text>
</comment>
<dbReference type="InterPro" id="IPR005119">
    <property type="entry name" value="LysR_subst-bd"/>
</dbReference>
<reference evidence="6" key="1">
    <citation type="journal article" date="2020" name="mSystems">
        <title>Genome- and Community-Level Interaction Insights into Carbon Utilization and Element Cycling Functions of Hydrothermarchaeota in Hydrothermal Sediment.</title>
        <authorList>
            <person name="Zhou Z."/>
            <person name="Liu Y."/>
            <person name="Xu W."/>
            <person name="Pan J."/>
            <person name="Luo Z.H."/>
            <person name="Li M."/>
        </authorList>
    </citation>
    <scope>NUCLEOTIDE SEQUENCE</scope>
    <source>
        <strain evidence="6">SpSt-997</strain>
    </source>
</reference>
<accession>A0A8J4HDA8</accession>
<evidence type="ECO:0000256" key="2">
    <source>
        <dbReference type="ARBA" id="ARBA00023015"/>
    </source>
</evidence>
<name>A0A8J4HDA8_9PROT</name>
<dbReference type="PROSITE" id="PS50931">
    <property type="entry name" value="HTH_LYSR"/>
    <property type="match status" value="1"/>
</dbReference>
<evidence type="ECO:0000256" key="3">
    <source>
        <dbReference type="ARBA" id="ARBA00023125"/>
    </source>
</evidence>
<dbReference type="InterPro" id="IPR036388">
    <property type="entry name" value="WH-like_DNA-bd_sf"/>
</dbReference>
<dbReference type="InterPro" id="IPR000847">
    <property type="entry name" value="LysR_HTH_N"/>
</dbReference>
<dbReference type="PANTHER" id="PTHR30346">
    <property type="entry name" value="TRANSCRIPTIONAL DUAL REGULATOR HCAR-RELATED"/>
    <property type="match status" value="1"/>
</dbReference>
<dbReference type="CDD" id="cd08411">
    <property type="entry name" value="PBP2_OxyR"/>
    <property type="match status" value="1"/>
</dbReference>
<dbReference type="AlphaFoldDB" id="A0A8J4HDA8"/>
<proteinExistence type="inferred from homology"/>
<keyword evidence="2" id="KW-0805">Transcription regulation</keyword>
<dbReference type="EMBL" id="DTQM01000171">
    <property type="protein sequence ID" value="HGC43255.1"/>
    <property type="molecule type" value="Genomic_DNA"/>
</dbReference>
<dbReference type="Gene3D" id="3.40.190.10">
    <property type="entry name" value="Periplasmic binding protein-like II"/>
    <property type="match status" value="2"/>
</dbReference>
<gene>
    <name evidence="6" type="ORF">ENY07_08570</name>
</gene>
<evidence type="ECO:0000256" key="4">
    <source>
        <dbReference type="ARBA" id="ARBA00023163"/>
    </source>
</evidence>
<keyword evidence="3" id="KW-0238">DNA-binding</keyword>
<dbReference type="GO" id="GO:0003677">
    <property type="term" value="F:DNA binding"/>
    <property type="evidence" value="ECO:0007669"/>
    <property type="project" value="UniProtKB-KW"/>
</dbReference>
<dbReference type="SUPFAM" id="SSF46785">
    <property type="entry name" value="Winged helix' DNA-binding domain"/>
    <property type="match status" value="1"/>
</dbReference>
<dbReference type="Pfam" id="PF03466">
    <property type="entry name" value="LysR_substrate"/>
    <property type="match status" value="1"/>
</dbReference>